<evidence type="ECO:0000313" key="2">
    <source>
        <dbReference type="Proteomes" id="UP000026962"/>
    </source>
</evidence>
<reference evidence="1" key="2">
    <citation type="submission" date="2018-05" db="EMBL/GenBank/DDBJ databases">
        <title>OpunRS2 (Oryza punctata Reference Sequence Version 2).</title>
        <authorList>
            <person name="Zhang J."/>
            <person name="Kudrna D."/>
            <person name="Lee S."/>
            <person name="Talag J."/>
            <person name="Welchert J."/>
            <person name="Wing R.A."/>
        </authorList>
    </citation>
    <scope>NUCLEOTIDE SEQUENCE [LARGE SCALE GENOMIC DNA]</scope>
</reference>
<proteinExistence type="predicted"/>
<dbReference type="Proteomes" id="UP000026962">
    <property type="component" value="Chromosome 5"/>
</dbReference>
<name>A0A0E0KY84_ORYPU</name>
<dbReference type="AlphaFoldDB" id="A0A0E0KY84"/>
<reference evidence="1" key="1">
    <citation type="submission" date="2015-04" db="UniProtKB">
        <authorList>
            <consortium name="EnsemblPlants"/>
        </authorList>
    </citation>
    <scope>IDENTIFICATION</scope>
</reference>
<dbReference type="EnsemblPlants" id="OPUNC05G02400.1">
    <property type="protein sequence ID" value="OPUNC05G02400.1"/>
    <property type="gene ID" value="OPUNC05G02400"/>
</dbReference>
<dbReference type="HOGENOM" id="CLU_1838400_0_0_1"/>
<keyword evidence="2" id="KW-1185">Reference proteome</keyword>
<organism evidence="1">
    <name type="scientific">Oryza punctata</name>
    <name type="common">Red rice</name>
    <dbReference type="NCBI Taxonomy" id="4537"/>
    <lineage>
        <taxon>Eukaryota</taxon>
        <taxon>Viridiplantae</taxon>
        <taxon>Streptophyta</taxon>
        <taxon>Embryophyta</taxon>
        <taxon>Tracheophyta</taxon>
        <taxon>Spermatophyta</taxon>
        <taxon>Magnoliopsida</taxon>
        <taxon>Liliopsida</taxon>
        <taxon>Poales</taxon>
        <taxon>Poaceae</taxon>
        <taxon>BOP clade</taxon>
        <taxon>Oryzoideae</taxon>
        <taxon>Oryzeae</taxon>
        <taxon>Oryzinae</taxon>
        <taxon>Oryza</taxon>
    </lineage>
</organism>
<sequence>MVAVVDDIVALRRVGVWNLRLCPWGHTWRVVVGWTVGFCLRGPMSRRRAREWRWSRPRSGESSWLLVGGGRVWTAEMNATSAVRAYRKDWEDNSTDSRSNRTKQKHWDLRFVKRCEATESNSISIPYSGQTVSDYDGGPN</sequence>
<evidence type="ECO:0000313" key="1">
    <source>
        <dbReference type="EnsemblPlants" id="OPUNC05G02400.1"/>
    </source>
</evidence>
<protein>
    <submittedName>
        <fullName evidence="1">Uncharacterized protein</fullName>
    </submittedName>
</protein>
<dbReference type="Gramene" id="OPUNC05G02400.1">
    <property type="protein sequence ID" value="OPUNC05G02400.1"/>
    <property type="gene ID" value="OPUNC05G02400"/>
</dbReference>
<accession>A0A0E0KY84</accession>